<proteinExistence type="predicted"/>
<accession>A0A9X4J2B9</accession>
<keyword evidence="1" id="KW-0812">Transmembrane</keyword>
<evidence type="ECO:0000313" key="3">
    <source>
        <dbReference type="Proteomes" id="UP001140978"/>
    </source>
</evidence>
<sequence>MEVFILVLQVIILLAIGCLVLFRKLLFSYSSEKGKNLATKEDIGQITDKIELVKLDYAKQLESAKADLSIQLNNHGYRYEKEYEVLAELTNNLVDLRNTVLQLRPQFDFVDPTKDKEEIKKERLGNYFEARRVLFFTREKKRPFYPDEIYRKRVINTAF</sequence>
<reference evidence="2" key="1">
    <citation type="submission" date="2022-02" db="EMBL/GenBank/DDBJ databases">
        <title>Emergence and expansion in Europe of a Vibrio aestuarianus clonal complex pathogenic for oysters.</title>
        <authorList>
            <person name="Mesnil A."/>
            <person name="Travers M.-A."/>
        </authorList>
    </citation>
    <scope>NUCLEOTIDE SEQUENCE</scope>
    <source>
        <strain evidence="2">19_064_15T1</strain>
    </source>
</reference>
<dbReference type="EMBL" id="JAKNAX010000133">
    <property type="protein sequence ID" value="MDE1348422.1"/>
    <property type="molecule type" value="Genomic_DNA"/>
</dbReference>
<dbReference type="Proteomes" id="UP001140978">
    <property type="component" value="Unassembled WGS sequence"/>
</dbReference>
<dbReference type="AlphaFoldDB" id="A0A9X4J2B9"/>
<evidence type="ECO:0000256" key="1">
    <source>
        <dbReference type="SAM" id="Phobius"/>
    </source>
</evidence>
<protein>
    <submittedName>
        <fullName evidence="2">Uncharacterized protein</fullName>
    </submittedName>
</protein>
<organism evidence="2 3">
    <name type="scientific">Vibrio aestuarianus</name>
    <dbReference type="NCBI Taxonomy" id="28171"/>
    <lineage>
        <taxon>Bacteria</taxon>
        <taxon>Pseudomonadati</taxon>
        <taxon>Pseudomonadota</taxon>
        <taxon>Gammaproteobacteria</taxon>
        <taxon>Vibrionales</taxon>
        <taxon>Vibrionaceae</taxon>
        <taxon>Vibrio</taxon>
    </lineage>
</organism>
<keyword evidence="1" id="KW-1133">Transmembrane helix</keyword>
<dbReference type="RefSeq" id="WP_176314157.1">
    <property type="nucleotide sequence ID" value="NZ_JAKNAX010000133.1"/>
</dbReference>
<gene>
    <name evidence="2" type="ORF">L9X51_18865</name>
</gene>
<keyword evidence="1" id="KW-0472">Membrane</keyword>
<comment type="caution">
    <text evidence="2">The sequence shown here is derived from an EMBL/GenBank/DDBJ whole genome shotgun (WGS) entry which is preliminary data.</text>
</comment>
<feature type="transmembrane region" description="Helical" evidence="1">
    <location>
        <begin position="6"/>
        <end position="26"/>
    </location>
</feature>
<name>A0A9X4J2B9_9VIBR</name>
<evidence type="ECO:0000313" key="2">
    <source>
        <dbReference type="EMBL" id="MDE1348422.1"/>
    </source>
</evidence>